<evidence type="ECO:0000313" key="1">
    <source>
        <dbReference type="EMBL" id="KAJ8678934.1"/>
    </source>
</evidence>
<accession>A0ACC2P8K4</accession>
<proteinExistence type="predicted"/>
<dbReference type="EMBL" id="CM056742">
    <property type="protein sequence ID" value="KAJ8678934.1"/>
    <property type="molecule type" value="Genomic_DNA"/>
</dbReference>
<sequence length="497" mass="56568">MNAVIALCTFCEIHGPKVIFTTQTYRSFDDQNTEELKFYGPKEILREAQALGSEQQQDCKGCHSLGNLKYLSNEHETRTSFLSAQQSLMQDIGALLKYACIRSLSCEVHPGKEGVCYFGDETRGHVLSHTFCVKDAQSRGLRRWCSFIVFMRDKQFLLNMWPFFVDNLKEVMRELQEFAEKKYKAEEAECPQRVLRLASVNSSLGSNSHANKQPRAFSDITNEKHVFVRIHMWFVWILSAGARHFVEILPVSLLDEELHFSMEHRNDAEEGFAPLNAKYPINLNIDNRIPDFKNFSGLNPVTVLRNLRQLLGRDHFRQIIYAVLVGLQILIRGPHADAVETLYGLSSLIPRACQRVRTQAPEYLEPKICNFISVDTLVAVPMPCAEVCRLDIVPVQHRTEDTRSHILRWTGDLPAKLPTLLVKLEKAFDNQKLADSVLRVHFSTLKEEWANIAKVLHTMHGRGYRGNLTSLMISLGAGSQDKQILDAWSMGLPSNPA</sequence>
<reference evidence="1" key="1">
    <citation type="submission" date="2023-04" db="EMBL/GenBank/DDBJ databases">
        <title>A chromosome-level genome assembly of the parasitoid wasp Eretmocerus hayati.</title>
        <authorList>
            <person name="Zhong Y."/>
            <person name="Liu S."/>
            <person name="Liu Y."/>
        </authorList>
    </citation>
    <scope>NUCLEOTIDE SEQUENCE</scope>
    <source>
        <strain evidence="1">ZJU_SS_LIU_2023</strain>
    </source>
</reference>
<protein>
    <submittedName>
        <fullName evidence="1">Uncharacterized protein</fullName>
    </submittedName>
</protein>
<organism evidence="1 2">
    <name type="scientific">Eretmocerus hayati</name>
    <dbReference type="NCBI Taxonomy" id="131215"/>
    <lineage>
        <taxon>Eukaryota</taxon>
        <taxon>Metazoa</taxon>
        <taxon>Ecdysozoa</taxon>
        <taxon>Arthropoda</taxon>
        <taxon>Hexapoda</taxon>
        <taxon>Insecta</taxon>
        <taxon>Pterygota</taxon>
        <taxon>Neoptera</taxon>
        <taxon>Endopterygota</taxon>
        <taxon>Hymenoptera</taxon>
        <taxon>Apocrita</taxon>
        <taxon>Proctotrupomorpha</taxon>
        <taxon>Chalcidoidea</taxon>
        <taxon>Aphelinidae</taxon>
        <taxon>Aphelininae</taxon>
        <taxon>Eretmocerus</taxon>
    </lineage>
</organism>
<gene>
    <name evidence="1" type="ORF">QAD02_014721</name>
</gene>
<dbReference type="Proteomes" id="UP001239111">
    <property type="component" value="Chromosome 2"/>
</dbReference>
<keyword evidence="2" id="KW-1185">Reference proteome</keyword>
<name>A0ACC2P8K4_9HYME</name>
<comment type="caution">
    <text evidence="1">The sequence shown here is derived from an EMBL/GenBank/DDBJ whole genome shotgun (WGS) entry which is preliminary data.</text>
</comment>
<evidence type="ECO:0000313" key="2">
    <source>
        <dbReference type="Proteomes" id="UP001239111"/>
    </source>
</evidence>